<dbReference type="Pfam" id="PF00116">
    <property type="entry name" value="COX2"/>
    <property type="match status" value="1"/>
</dbReference>
<dbReference type="GO" id="GO:0005507">
    <property type="term" value="F:copper ion binding"/>
    <property type="evidence" value="ECO:0007669"/>
    <property type="project" value="InterPro"/>
</dbReference>
<dbReference type="KEGG" id="gry:D7I44_15410"/>
<dbReference type="RefSeq" id="WP_120790304.1">
    <property type="nucleotide sequence ID" value="NZ_CP032624.1"/>
</dbReference>
<dbReference type="Proteomes" id="UP000275069">
    <property type="component" value="Chromosome"/>
</dbReference>
<keyword evidence="7" id="KW-0479">Metal-binding</keyword>
<evidence type="ECO:0000256" key="3">
    <source>
        <dbReference type="ARBA" id="ARBA00012949"/>
    </source>
</evidence>
<dbReference type="InterPro" id="IPR002429">
    <property type="entry name" value="CcO_II-like_C"/>
</dbReference>
<dbReference type="Gene3D" id="2.60.40.420">
    <property type="entry name" value="Cupredoxins - blue copper proteins"/>
    <property type="match status" value="1"/>
</dbReference>
<evidence type="ECO:0000256" key="10">
    <source>
        <dbReference type="ARBA" id="ARBA00022989"/>
    </source>
</evidence>
<gene>
    <name evidence="19" type="primary">coxB</name>
    <name evidence="19" type="ORF">D7I44_15410</name>
</gene>
<evidence type="ECO:0000313" key="20">
    <source>
        <dbReference type="Proteomes" id="UP000275069"/>
    </source>
</evidence>
<evidence type="ECO:0000256" key="9">
    <source>
        <dbReference type="ARBA" id="ARBA00022982"/>
    </source>
</evidence>
<keyword evidence="4" id="KW-0813">Transport</keyword>
<dbReference type="PRINTS" id="PR01166">
    <property type="entry name" value="CYCOXIDASEII"/>
</dbReference>
<evidence type="ECO:0000256" key="15">
    <source>
        <dbReference type="ARBA" id="ARBA00047816"/>
    </source>
</evidence>
<evidence type="ECO:0000259" key="18">
    <source>
        <dbReference type="PROSITE" id="PS50857"/>
    </source>
</evidence>
<dbReference type="PROSITE" id="PS51257">
    <property type="entry name" value="PROKAR_LIPOPROTEIN"/>
    <property type="match status" value="1"/>
</dbReference>
<dbReference type="SUPFAM" id="SSF81464">
    <property type="entry name" value="Cytochrome c oxidase subunit II-like, transmembrane region"/>
    <property type="match status" value="1"/>
</dbReference>
<keyword evidence="9" id="KW-0249">Electron transport</keyword>
<keyword evidence="19" id="KW-0560">Oxidoreductase</keyword>
<comment type="similarity">
    <text evidence="2">Belongs to the cytochrome c oxidase subunit 2 family.</text>
</comment>
<dbReference type="PROSITE" id="PS50857">
    <property type="entry name" value="COX2_CUA"/>
    <property type="match status" value="1"/>
</dbReference>
<organism evidence="19 20">
    <name type="scientific">Gryllotalpicola protaetiae</name>
    <dbReference type="NCBI Taxonomy" id="2419771"/>
    <lineage>
        <taxon>Bacteria</taxon>
        <taxon>Bacillati</taxon>
        <taxon>Actinomycetota</taxon>
        <taxon>Actinomycetes</taxon>
        <taxon>Micrococcales</taxon>
        <taxon>Microbacteriaceae</taxon>
        <taxon>Gryllotalpicola</taxon>
    </lineage>
</organism>
<comment type="subcellular location">
    <subcellularLocation>
        <location evidence="1">Membrane</location>
        <topology evidence="1">Multi-pass membrane protein</topology>
    </subcellularLocation>
</comment>
<evidence type="ECO:0000256" key="17">
    <source>
        <dbReference type="SAM" id="Phobius"/>
    </source>
</evidence>
<dbReference type="EC" id="7.1.1.9" evidence="3"/>
<keyword evidence="20" id="KW-1185">Reference proteome</keyword>
<dbReference type="GO" id="GO:0016491">
    <property type="term" value="F:oxidoreductase activity"/>
    <property type="evidence" value="ECO:0007669"/>
    <property type="project" value="UniProtKB-KW"/>
</dbReference>
<evidence type="ECO:0000256" key="5">
    <source>
        <dbReference type="ARBA" id="ARBA00022660"/>
    </source>
</evidence>
<evidence type="ECO:0000256" key="1">
    <source>
        <dbReference type="ARBA" id="ARBA00004141"/>
    </source>
</evidence>
<dbReference type="InterPro" id="IPR045187">
    <property type="entry name" value="CcO_II"/>
</dbReference>
<feature type="compositionally biased region" description="Polar residues" evidence="16">
    <location>
        <begin position="284"/>
        <end position="302"/>
    </location>
</feature>
<dbReference type="InterPro" id="IPR001505">
    <property type="entry name" value="Copper_CuA"/>
</dbReference>
<keyword evidence="5" id="KW-0679">Respiratory chain</keyword>
<dbReference type="OrthoDB" id="9781261at2"/>
<evidence type="ECO:0000256" key="7">
    <source>
        <dbReference type="ARBA" id="ARBA00022723"/>
    </source>
</evidence>
<feature type="transmembrane region" description="Helical" evidence="17">
    <location>
        <begin position="101"/>
        <end position="119"/>
    </location>
</feature>
<dbReference type="InterPro" id="IPR014222">
    <property type="entry name" value="Cyt_c_oxidase_su2"/>
</dbReference>
<dbReference type="GO" id="GO:0016020">
    <property type="term" value="C:membrane"/>
    <property type="evidence" value="ECO:0007669"/>
    <property type="project" value="UniProtKB-SubCell"/>
</dbReference>
<evidence type="ECO:0000256" key="12">
    <source>
        <dbReference type="ARBA" id="ARBA00023136"/>
    </source>
</evidence>
<reference evidence="19 20" key="1">
    <citation type="submission" date="2018-09" db="EMBL/GenBank/DDBJ databases">
        <title>Genome sequencing of strain 2DFW10M-5.</title>
        <authorList>
            <person name="Heo J."/>
            <person name="Kim S.-J."/>
            <person name="Kwon S.-W."/>
        </authorList>
    </citation>
    <scope>NUCLEOTIDE SEQUENCE [LARGE SCALE GENOMIC DNA]</scope>
    <source>
        <strain evidence="19 20">2DFW10M-5</strain>
    </source>
</reference>
<protein>
    <recommendedName>
        <fullName evidence="3">cytochrome-c oxidase</fullName>
        <ecNumber evidence="3">7.1.1.9</ecNumber>
    </recommendedName>
    <alternativeName>
        <fullName evidence="14">Cytochrome aa3 subunit 2</fullName>
    </alternativeName>
</protein>
<keyword evidence="11" id="KW-0186">Copper</keyword>
<sequence>MRHTRRIRWAAIPIAASLALVLAGCSQDQLHGYLPGFVKGEKDVTTMTSRVAGLWVTSWIVLLVVGIIVWGLIIWAVVVYRRRKGQTGLPVQLRYNMPIEIFYTIVPFILIIGFFAFTAKDQDAIEKPYAHPDLKVTVYGKQWAWDWDYTTNGVYDPGIQAQPASNAAQGPTHGNVDEAQLPTLYLPVNEKVDITLKSRDVIHSFWVPAFLYKKDVIPGHVNHMYVTPTRIGTYKGDCAELCGEYHSAMLFRVKVVSQADYDAHIDALKAQGFTGSLGDDENRNQNLPGNGTDSGFTSNGTD</sequence>
<feature type="region of interest" description="Disordered" evidence="16">
    <location>
        <begin position="275"/>
        <end position="302"/>
    </location>
</feature>
<evidence type="ECO:0000256" key="14">
    <source>
        <dbReference type="ARBA" id="ARBA00031399"/>
    </source>
</evidence>
<keyword evidence="10 17" id="KW-1133">Transmembrane helix</keyword>
<dbReference type="InterPro" id="IPR036257">
    <property type="entry name" value="Cyt_c_oxidase_su2_TM_sf"/>
</dbReference>
<keyword evidence="12 17" id="KW-0472">Membrane</keyword>
<dbReference type="GO" id="GO:0004129">
    <property type="term" value="F:cytochrome-c oxidase activity"/>
    <property type="evidence" value="ECO:0007669"/>
    <property type="project" value="UniProtKB-EC"/>
</dbReference>
<dbReference type="NCBIfam" id="TIGR02866">
    <property type="entry name" value="CoxB"/>
    <property type="match status" value="1"/>
</dbReference>
<keyword evidence="6 17" id="KW-0812">Transmembrane</keyword>
<evidence type="ECO:0000313" key="19">
    <source>
        <dbReference type="EMBL" id="AYG04776.1"/>
    </source>
</evidence>
<evidence type="ECO:0000256" key="11">
    <source>
        <dbReference type="ARBA" id="ARBA00023008"/>
    </source>
</evidence>
<proteinExistence type="inferred from homology"/>
<feature type="domain" description="Cytochrome oxidase subunit II copper A binding" evidence="18">
    <location>
        <begin position="131"/>
        <end position="267"/>
    </location>
</feature>
<dbReference type="PROSITE" id="PS00078">
    <property type="entry name" value="COX2"/>
    <property type="match status" value="1"/>
</dbReference>
<dbReference type="PANTHER" id="PTHR22888">
    <property type="entry name" value="CYTOCHROME C OXIDASE, SUBUNIT II"/>
    <property type="match status" value="1"/>
</dbReference>
<accession>A0A387BUN3</accession>
<comment type="catalytic activity">
    <reaction evidence="15">
        <text>4 Fe(II)-[cytochrome c] + O2 + 8 H(+)(in) = 4 Fe(III)-[cytochrome c] + 2 H2O + 4 H(+)(out)</text>
        <dbReference type="Rhea" id="RHEA:11436"/>
        <dbReference type="Rhea" id="RHEA-COMP:10350"/>
        <dbReference type="Rhea" id="RHEA-COMP:14399"/>
        <dbReference type="ChEBI" id="CHEBI:15377"/>
        <dbReference type="ChEBI" id="CHEBI:15378"/>
        <dbReference type="ChEBI" id="CHEBI:15379"/>
        <dbReference type="ChEBI" id="CHEBI:29033"/>
        <dbReference type="ChEBI" id="CHEBI:29034"/>
        <dbReference type="EC" id="7.1.1.9"/>
    </reaction>
</comment>
<evidence type="ECO:0000256" key="2">
    <source>
        <dbReference type="ARBA" id="ARBA00007866"/>
    </source>
</evidence>
<dbReference type="EMBL" id="CP032624">
    <property type="protein sequence ID" value="AYG04776.1"/>
    <property type="molecule type" value="Genomic_DNA"/>
</dbReference>
<dbReference type="PANTHER" id="PTHR22888:SF9">
    <property type="entry name" value="CYTOCHROME C OXIDASE SUBUNIT 2"/>
    <property type="match status" value="1"/>
</dbReference>
<dbReference type="InterPro" id="IPR008972">
    <property type="entry name" value="Cupredoxin"/>
</dbReference>
<comment type="function">
    <text evidence="13">Subunits I and II form the functional core of the enzyme complex. Electrons originating in cytochrome c are transferred via heme a and Cu(A) to the binuclear center formed by heme a3 and Cu(B).</text>
</comment>
<dbReference type="AlphaFoldDB" id="A0A387BUN3"/>
<dbReference type="SUPFAM" id="SSF49503">
    <property type="entry name" value="Cupredoxins"/>
    <property type="match status" value="1"/>
</dbReference>
<evidence type="ECO:0000256" key="16">
    <source>
        <dbReference type="SAM" id="MobiDB-lite"/>
    </source>
</evidence>
<dbReference type="GO" id="GO:0042773">
    <property type="term" value="P:ATP synthesis coupled electron transport"/>
    <property type="evidence" value="ECO:0007669"/>
    <property type="project" value="TreeGrafter"/>
</dbReference>
<evidence type="ECO:0000256" key="8">
    <source>
        <dbReference type="ARBA" id="ARBA00022967"/>
    </source>
</evidence>
<name>A0A387BUN3_9MICO</name>
<feature type="transmembrane region" description="Helical" evidence="17">
    <location>
        <begin position="51"/>
        <end position="80"/>
    </location>
</feature>
<dbReference type="Gene3D" id="1.10.287.90">
    <property type="match status" value="1"/>
</dbReference>
<dbReference type="CDD" id="cd13919">
    <property type="entry name" value="CuRO_HCO_II_like_5"/>
    <property type="match status" value="1"/>
</dbReference>
<evidence type="ECO:0000256" key="4">
    <source>
        <dbReference type="ARBA" id="ARBA00022448"/>
    </source>
</evidence>
<evidence type="ECO:0000256" key="6">
    <source>
        <dbReference type="ARBA" id="ARBA00022692"/>
    </source>
</evidence>
<keyword evidence="8" id="KW-1278">Translocase</keyword>
<evidence type="ECO:0000256" key="13">
    <source>
        <dbReference type="ARBA" id="ARBA00024688"/>
    </source>
</evidence>